<dbReference type="OrthoDB" id="1264044at2"/>
<protein>
    <submittedName>
        <fullName evidence="1">Uncharacterized protein</fullName>
    </submittedName>
</protein>
<gene>
    <name evidence="1" type="ORF">DSM00_410</name>
</gene>
<keyword evidence="2" id="KW-1185">Reference proteome</keyword>
<dbReference type="AlphaFoldDB" id="A0A4Q0PCQ7"/>
<dbReference type="RefSeq" id="WP_128756347.1">
    <property type="nucleotide sequence ID" value="NZ_QOVM01000001.1"/>
</dbReference>
<evidence type="ECO:0000313" key="1">
    <source>
        <dbReference type="EMBL" id="RXG24620.1"/>
    </source>
</evidence>
<name>A0A4Q0PCQ7_9FLAO</name>
<dbReference type="EMBL" id="QOVM01000001">
    <property type="protein sequence ID" value="RXG24620.1"/>
    <property type="molecule type" value="Genomic_DNA"/>
</dbReference>
<proteinExistence type="predicted"/>
<dbReference type="Proteomes" id="UP000289238">
    <property type="component" value="Unassembled WGS sequence"/>
</dbReference>
<evidence type="ECO:0000313" key="2">
    <source>
        <dbReference type="Proteomes" id="UP000289238"/>
    </source>
</evidence>
<organism evidence="1 2">
    <name type="scientific">Leeuwenhoekiella aequorea</name>
    <dbReference type="NCBI Taxonomy" id="283736"/>
    <lineage>
        <taxon>Bacteria</taxon>
        <taxon>Pseudomonadati</taxon>
        <taxon>Bacteroidota</taxon>
        <taxon>Flavobacteriia</taxon>
        <taxon>Flavobacteriales</taxon>
        <taxon>Flavobacteriaceae</taxon>
        <taxon>Leeuwenhoekiella</taxon>
    </lineage>
</organism>
<accession>A0A4Q0PCQ7</accession>
<sequence length="449" mass="49930">MLFQSCEKDDTSAQIQLEQNEIKTVSPENTIDYLNSFKKSKSKSLKNYLVAIGDTVSMENITNSSEKLAVIPVKTIHGNFKSRILLLEIEGKVKSVVFSTKTYDRSTKNSFSGEILITDLEGNFIDAFEIIEDNITAQYLSRRKDITANLQNRRIADDEGDDCGDGCPFSVCSWCGELETVVVVATPSAEHYTLSIDLLYSQGSNGTADGCEVGCDNYWNFSNDGGGGGFTNNTEDKIHNPCEELKAQIDDASYLAKFEELNNETGKQKETGYAENKDGSFTKLNPINNAHSLSLNGLDYKNLNGFIHTHLDDFETGKIIDGRPEINQIYRIFSPADVIAFLNIAKQSANANDVYASVITSSGDYTLRFTGDTSGITGLKSADDYLELYKQYLDRYSSLERGFLNFLKDHIKVDGIQLFKITKPLFSNDYEVKAKTLDDKGKVDSQDCI</sequence>
<reference evidence="1 2" key="1">
    <citation type="submission" date="2018-07" db="EMBL/GenBank/DDBJ databases">
        <title>Leeuwenhoekiella genomics.</title>
        <authorList>
            <person name="Tahon G."/>
            <person name="Willems A."/>
        </authorList>
    </citation>
    <scope>NUCLEOTIDE SEQUENCE [LARGE SCALE GENOMIC DNA]</scope>
    <source>
        <strain evidence="1 2">LMG 22550</strain>
    </source>
</reference>
<comment type="caution">
    <text evidence="1">The sequence shown here is derived from an EMBL/GenBank/DDBJ whole genome shotgun (WGS) entry which is preliminary data.</text>
</comment>